<feature type="domain" description="G" evidence="4">
    <location>
        <begin position="14"/>
        <end position="128"/>
    </location>
</feature>
<feature type="region of interest" description="Disordered" evidence="3">
    <location>
        <begin position="407"/>
        <end position="430"/>
    </location>
</feature>
<organism evidence="7 8">
    <name type="scientific">Olsenella absiana</name>
    <dbReference type="NCBI Taxonomy" id="3115222"/>
    <lineage>
        <taxon>Bacteria</taxon>
        <taxon>Bacillati</taxon>
        <taxon>Actinomycetota</taxon>
        <taxon>Coriobacteriia</taxon>
        <taxon>Coriobacteriales</taxon>
        <taxon>Atopobiaceae</taxon>
        <taxon>Olsenella</taxon>
    </lineage>
</organism>
<dbReference type="PANTHER" id="PTHR42714:SF6">
    <property type="entry name" value="TRANSLATION INITIATION FACTOR IF-2"/>
    <property type="match status" value="1"/>
</dbReference>
<keyword evidence="1" id="KW-0547">Nucleotide-binding</keyword>
<name>A0ABU7RCQ3_9ACTN</name>
<evidence type="ECO:0000313" key="7">
    <source>
        <dbReference type="EMBL" id="MEE6148199.1"/>
    </source>
</evidence>
<dbReference type="PANTHER" id="PTHR42714">
    <property type="entry name" value="TRNA MODIFICATION GTPASE GTPBP3"/>
    <property type="match status" value="1"/>
</dbReference>
<sequence length="430" mass="45659">MSLNDTPSAERVHIGFFGRRNAGKSSVVNAVTGQDLAVVSDTLGTTTDPVVKSMEILPLGPVTVVDTPGFDDAGELGELRVQKTRKVLGSTDVAVLVVDATTGMGACERQLVGLFRAQDTPYLVAYNKCDLLGEVPANTAHEVHLSALTGAGVFELKEAIARLGSAGRQERPLVSDLLVPGDVVVLVIPIDKAAPKGRLILPEQMMVRDVLDAGCESVVVQQTILAGTLERLAAAGTKPAMVITDSQVFSEVARIVPADVPLTSFSILMARYKGLLASAVRGAAAIDRLPEGARVLVSEGCTHHRQCGDIGTQKIPAWLRQHTGRDFTVEASSGRGFPEDLTGYDLVIHCGGCMLNGREMLRRMREAEAQGVPMTNYGVAIAHMKGILRRTLGLFPDVQAILDEGVRPQAAATQPQATGQAGDKDREESE</sequence>
<keyword evidence="8" id="KW-1185">Reference proteome</keyword>
<keyword evidence="2" id="KW-0342">GTP-binding</keyword>
<dbReference type="Pfam" id="PF01926">
    <property type="entry name" value="MMR_HSR1"/>
    <property type="match status" value="1"/>
</dbReference>
<evidence type="ECO:0000259" key="5">
    <source>
        <dbReference type="Pfam" id="PF18128"/>
    </source>
</evidence>
<dbReference type="Proteomes" id="UP001332931">
    <property type="component" value="Unassembled WGS sequence"/>
</dbReference>
<dbReference type="InterPro" id="IPR040644">
    <property type="entry name" value="HydF_tetramer"/>
</dbReference>
<dbReference type="InterPro" id="IPR005225">
    <property type="entry name" value="Small_GTP-bd"/>
</dbReference>
<evidence type="ECO:0000256" key="2">
    <source>
        <dbReference type="ARBA" id="ARBA00023134"/>
    </source>
</evidence>
<dbReference type="CDD" id="cd00880">
    <property type="entry name" value="Era_like"/>
    <property type="match status" value="1"/>
</dbReference>
<dbReference type="EMBL" id="JAZGJQ010000015">
    <property type="protein sequence ID" value="MEE6148199.1"/>
    <property type="molecule type" value="Genomic_DNA"/>
</dbReference>
<reference evidence="7 8" key="1">
    <citation type="submission" date="2024-01" db="EMBL/GenBank/DDBJ databases">
        <title>Description of Olsenella sp. nov., isolated from pig feces.</title>
        <authorList>
            <person name="Chang Y.-H."/>
        </authorList>
    </citation>
    <scope>NUCLEOTIDE SEQUENCE [LARGE SCALE GENOMIC DNA]</scope>
    <source>
        <strain evidence="7 8">YH-ols2223</strain>
    </source>
</reference>
<evidence type="ECO:0000259" key="6">
    <source>
        <dbReference type="Pfam" id="PF18133"/>
    </source>
</evidence>
<feature type="domain" description="Hydrogen maturase F dimerization" evidence="5">
    <location>
        <begin position="173"/>
        <end position="274"/>
    </location>
</feature>
<dbReference type="InterPro" id="IPR006073">
    <property type="entry name" value="GTP-bd"/>
</dbReference>
<evidence type="ECO:0000256" key="1">
    <source>
        <dbReference type="ARBA" id="ARBA00022741"/>
    </source>
</evidence>
<evidence type="ECO:0000313" key="8">
    <source>
        <dbReference type="Proteomes" id="UP001332931"/>
    </source>
</evidence>
<dbReference type="InterPro" id="IPR023873">
    <property type="entry name" value="FeFe-hyd_GTPase_HydF"/>
</dbReference>
<feature type="compositionally biased region" description="Low complexity" evidence="3">
    <location>
        <begin position="408"/>
        <end position="421"/>
    </location>
</feature>
<dbReference type="InterPro" id="IPR041606">
    <property type="entry name" value="HydF_dimer"/>
</dbReference>
<dbReference type="Pfam" id="PF18133">
    <property type="entry name" value="HydF_tetramer"/>
    <property type="match status" value="1"/>
</dbReference>
<gene>
    <name evidence="7" type="primary">hydF</name>
    <name evidence="7" type="ORF">VXJ25_09440</name>
</gene>
<dbReference type="NCBIfam" id="TIGR00231">
    <property type="entry name" value="small_GTP"/>
    <property type="match status" value="1"/>
</dbReference>
<evidence type="ECO:0000259" key="4">
    <source>
        <dbReference type="Pfam" id="PF01926"/>
    </source>
</evidence>
<dbReference type="Gene3D" id="3.40.50.11410">
    <property type="match status" value="1"/>
</dbReference>
<dbReference type="SUPFAM" id="SSF52540">
    <property type="entry name" value="P-loop containing nucleoside triphosphate hydrolases"/>
    <property type="match status" value="1"/>
</dbReference>
<dbReference type="Pfam" id="PF18128">
    <property type="entry name" value="HydF_dimer"/>
    <property type="match status" value="1"/>
</dbReference>
<dbReference type="InterPro" id="IPR027417">
    <property type="entry name" value="P-loop_NTPase"/>
</dbReference>
<dbReference type="NCBIfam" id="TIGR03918">
    <property type="entry name" value="GTP_HydF"/>
    <property type="match status" value="1"/>
</dbReference>
<feature type="domain" description="Hydrogen maturase F tetramerization" evidence="6">
    <location>
        <begin position="279"/>
        <end position="392"/>
    </location>
</feature>
<evidence type="ECO:0000256" key="3">
    <source>
        <dbReference type="SAM" id="MobiDB-lite"/>
    </source>
</evidence>
<dbReference type="Gene3D" id="3.40.50.300">
    <property type="entry name" value="P-loop containing nucleotide triphosphate hydrolases"/>
    <property type="match status" value="1"/>
</dbReference>
<comment type="caution">
    <text evidence="7">The sequence shown here is derived from an EMBL/GenBank/DDBJ whole genome shotgun (WGS) entry which is preliminary data.</text>
</comment>
<proteinExistence type="predicted"/>
<accession>A0ABU7RCQ3</accession>
<dbReference type="Gene3D" id="3.40.50.11420">
    <property type="match status" value="1"/>
</dbReference>
<dbReference type="RefSeq" id="WP_330958967.1">
    <property type="nucleotide sequence ID" value="NZ_JAZGJQ010000015.1"/>
</dbReference>
<protein>
    <submittedName>
        <fullName evidence="7">[FeFe] hydrogenase H-cluster maturation GTPase HydF</fullName>
    </submittedName>
</protein>